<dbReference type="Pfam" id="PF03315">
    <property type="entry name" value="SDH_beta"/>
    <property type="match status" value="1"/>
</dbReference>
<dbReference type="CDD" id="cd04903">
    <property type="entry name" value="ACT_LSD"/>
    <property type="match status" value="1"/>
</dbReference>
<keyword evidence="8 10" id="KW-0456">Lyase</keyword>
<dbReference type="InterPro" id="IPR029009">
    <property type="entry name" value="ASB_dom_sf"/>
</dbReference>
<keyword evidence="6 10" id="KW-0408">Iron</keyword>
<evidence type="ECO:0000313" key="13">
    <source>
        <dbReference type="Proteomes" id="UP000185924"/>
    </source>
</evidence>
<proteinExistence type="inferred from homology"/>
<keyword evidence="5 10" id="KW-0479">Metal-binding</keyword>
<evidence type="ECO:0000256" key="10">
    <source>
        <dbReference type="RuleBase" id="RU366059"/>
    </source>
</evidence>
<dbReference type="InterPro" id="IPR045865">
    <property type="entry name" value="ACT-like_dom_sf"/>
</dbReference>
<dbReference type="GO" id="GO:0006094">
    <property type="term" value="P:gluconeogenesis"/>
    <property type="evidence" value="ECO:0007669"/>
    <property type="project" value="UniProtKB-KW"/>
</dbReference>
<dbReference type="GO" id="GO:0003941">
    <property type="term" value="F:L-serine ammonia-lyase activity"/>
    <property type="evidence" value="ECO:0007669"/>
    <property type="project" value="UniProtKB-UniRule"/>
</dbReference>
<comment type="cofactor">
    <cofactor evidence="1 10">
        <name>[4Fe-4S] cluster</name>
        <dbReference type="ChEBI" id="CHEBI:49883"/>
    </cofactor>
</comment>
<keyword evidence="3 10" id="KW-0312">Gluconeogenesis</keyword>
<dbReference type="PIRSF" id="PIRSF036692">
    <property type="entry name" value="SDH_B"/>
    <property type="match status" value="1"/>
</dbReference>
<evidence type="ECO:0000256" key="5">
    <source>
        <dbReference type="ARBA" id="ARBA00022723"/>
    </source>
</evidence>
<sequence length="239" mass="26290">MLNLGFTIFTRFIPMAEKSSVFDMIGPIMIGPSSSHTAGVVRIARAAIRVLGTVPEEAIITFYNSFAQTYEGHGSDRAIVAGLLDFKTDDKRIKEAFDHAKERGLKYTFRSVGNASTMHPNTIKLNLKAGDRQVEVIGQSRGGGVIKIVEVDGFTANFSANLHTLIIDADDVKGSIAFIATVIAQDDCNIATMNVSRKGRNELARQFIEMDSGIKPITLEYLKQLSWVKHVIYIPNIDL</sequence>
<dbReference type="PANTHER" id="PTHR30182">
    <property type="entry name" value="L-SERINE DEHYDRATASE"/>
    <property type="match status" value="1"/>
</dbReference>
<dbReference type="PROSITE" id="PS51671">
    <property type="entry name" value="ACT"/>
    <property type="match status" value="1"/>
</dbReference>
<dbReference type="GO" id="GO:0051539">
    <property type="term" value="F:4 iron, 4 sulfur cluster binding"/>
    <property type="evidence" value="ECO:0007669"/>
    <property type="project" value="UniProtKB-UniRule"/>
</dbReference>
<keyword evidence="13" id="KW-1185">Reference proteome</keyword>
<organism evidence="12 13">
    <name type="scientific">Pontibacter lucknowensis</name>
    <dbReference type="NCBI Taxonomy" id="1077936"/>
    <lineage>
        <taxon>Bacteria</taxon>
        <taxon>Pseudomonadati</taxon>
        <taxon>Bacteroidota</taxon>
        <taxon>Cytophagia</taxon>
        <taxon>Cytophagales</taxon>
        <taxon>Hymenobacteraceae</taxon>
        <taxon>Pontibacter</taxon>
    </lineage>
</organism>
<evidence type="ECO:0000256" key="4">
    <source>
        <dbReference type="ARBA" id="ARBA00022485"/>
    </source>
</evidence>
<dbReference type="InterPro" id="IPR005131">
    <property type="entry name" value="Ser_deHydtase_bsu"/>
</dbReference>
<dbReference type="GO" id="GO:0046872">
    <property type="term" value="F:metal ion binding"/>
    <property type="evidence" value="ECO:0007669"/>
    <property type="project" value="UniProtKB-KW"/>
</dbReference>
<evidence type="ECO:0000259" key="11">
    <source>
        <dbReference type="PROSITE" id="PS51671"/>
    </source>
</evidence>
<dbReference type="AlphaFoldDB" id="A0A1N6WVE4"/>
<evidence type="ECO:0000256" key="6">
    <source>
        <dbReference type="ARBA" id="ARBA00023004"/>
    </source>
</evidence>
<keyword evidence="4 10" id="KW-0004">4Fe-4S</keyword>
<evidence type="ECO:0000256" key="1">
    <source>
        <dbReference type="ARBA" id="ARBA00001966"/>
    </source>
</evidence>
<dbReference type="Gene3D" id="3.30.1330.90">
    <property type="entry name" value="D-3-phosphoglycerate dehydrogenase, domain 3"/>
    <property type="match status" value="1"/>
</dbReference>
<evidence type="ECO:0000256" key="3">
    <source>
        <dbReference type="ARBA" id="ARBA00022432"/>
    </source>
</evidence>
<dbReference type="STRING" id="1077936.SAMN05421545_1776"/>
<dbReference type="InterPro" id="IPR002912">
    <property type="entry name" value="ACT_dom"/>
</dbReference>
<comment type="catalytic activity">
    <reaction evidence="9 10">
        <text>L-serine = pyruvate + NH4(+)</text>
        <dbReference type="Rhea" id="RHEA:19169"/>
        <dbReference type="ChEBI" id="CHEBI:15361"/>
        <dbReference type="ChEBI" id="CHEBI:28938"/>
        <dbReference type="ChEBI" id="CHEBI:33384"/>
        <dbReference type="EC" id="4.3.1.17"/>
    </reaction>
</comment>
<dbReference type="InterPro" id="IPR004643">
    <property type="entry name" value="Fe-S_L-Ser_bsu"/>
</dbReference>
<feature type="domain" description="ACT" evidence="11">
    <location>
        <begin position="164"/>
        <end position="239"/>
    </location>
</feature>
<reference evidence="13" key="1">
    <citation type="submission" date="2017-01" db="EMBL/GenBank/DDBJ databases">
        <authorList>
            <person name="Varghese N."/>
            <person name="Submissions S."/>
        </authorList>
    </citation>
    <scope>NUCLEOTIDE SEQUENCE [LARGE SCALE GENOMIC DNA]</scope>
    <source>
        <strain evidence="13">DM9</strain>
    </source>
</reference>
<name>A0A1N6WVE4_9BACT</name>
<dbReference type="SUPFAM" id="SSF143548">
    <property type="entry name" value="Serine metabolism enzymes domain"/>
    <property type="match status" value="1"/>
</dbReference>
<keyword evidence="7 10" id="KW-0411">Iron-sulfur</keyword>
<dbReference type="NCBIfam" id="TIGR00719">
    <property type="entry name" value="sda_beta"/>
    <property type="match status" value="1"/>
</dbReference>
<accession>A0A1N6WVE4</accession>
<evidence type="ECO:0000256" key="8">
    <source>
        <dbReference type="ARBA" id="ARBA00023239"/>
    </source>
</evidence>
<dbReference type="EMBL" id="FTNM01000002">
    <property type="protein sequence ID" value="SIQ93995.1"/>
    <property type="molecule type" value="Genomic_DNA"/>
</dbReference>
<evidence type="ECO:0000256" key="9">
    <source>
        <dbReference type="ARBA" id="ARBA00049406"/>
    </source>
</evidence>
<dbReference type="EC" id="4.3.1.17" evidence="10"/>
<evidence type="ECO:0000256" key="7">
    <source>
        <dbReference type="ARBA" id="ARBA00023014"/>
    </source>
</evidence>
<evidence type="ECO:0000256" key="2">
    <source>
        <dbReference type="ARBA" id="ARBA00008636"/>
    </source>
</evidence>
<comment type="similarity">
    <text evidence="2 10">Belongs to the iron-sulfur dependent L-serine dehydratase family.</text>
</comment>
<dbReference type="PANTHER" id="PTHR30182:SF12">
    <property type="entry name" value="L-SERINE DEHYDRATASE, BETA CHAIN-RELATED"/>
    <property type="match status" value="1"/>
</dbReference>
<dbReference type="Gene3D" id="3.30.70.260">
    <property type="match status" value="1"/>
</dbReference>
<protein>
    <recommendedName>
        <fullName evidence="10">L-serine dehydratase</fullName>
        <ecNumber evidence="10">4.3.1.17</ecNumber>
    </recommendedName>
</protein>
<dbReference type="InterPro" id="IPR051318">
    <property type="entry name" value="Fe-S_L-Ser"/>
</dbReference>
<dbReference type="SUPFAM" id="SSF55021">
    <property type="entry name" value="ACT-like"/>
    <property type="match status" value="1"/>
</dbReference>
<evidence type="ECO:0000313" key="12">
    <source>
        <dbReference type="EMBL" id="SIQ93995.1"/>
    </source>
</evidence>
<dbReference type="Proteomes" id="UP000185924">
    <property type="component" value="Unassembled WGS sequence"/>
</dbReference>
<gene>
    <name evidence="12" type="ORF">SAMN05421545_1776</name>
</gene>